<dbReference type="Pfam" id="PF13432">
    <property type="entry name" value="TPR_16"/>
    <property type="match status" value="1"/>
</dbReference>
<dbReference type="SUPFAM" id="SSF48452">
    <property type="entry name" value="TPR-like"/>
    <property type="match status" value="1"/>
</dbReference>
<dbReference type="Pfam" id="PF13181">
    <property type="entry name" value="TPR_8"/>
    <property type="match status" value="1"/>
</dbReference>
<sequence length="254" mass="28569">MMLNWAMIPVTPEQLSPKLFIPDKKGSLQIEMMAVPRQYGILAYPLAPQLADLLQEVSAGHPVLVFQNLALSWYPQWHYAVVVAYDLQNRAITLHSGLEAEHRIPLSTFEHTWARAGYWAMLALPPGNLPATAEETRLMKTAAILENAKHPQAAIVTYQAALKRWPDSLAARMGIGNSYYALKQIDKAGEAFYQATIDHPHAAVAFNNLAQVYLEQHQLNKAQNAIQQAIRLDGESPVYRETEAVIRKETDRQY</sequence>
<dbReference type="AlphaFoldDB" id="Q0F2S0"/>
<dbReference type="InParanoid" id="Q0F2S0"/>
<dbReference type="InterPro" id="IPR019734">
    <property type="entry name" value="TPR_rpt"/>
</dbReference>
<feature type="repeat" description="TPR" evidence="1">
    <location>
        <begin position="203"/>
        <end position="236"/>
    </location>
</feature>
<protein>
    <submittedName>
        <fullName evidence="2">TPR repeat protein</fullName>
    </submittedName>
</protein>
<dbReference type="STRING" id="314344.AL013_13020"/>
<dbReference type="HOGENOM" id="CLU_069114_0_0_0"/>
<dbReference type="InterPro" id="IPR011990">
    <property type="entry name" value="TPR-like_helical_dom_sf"/>
</dbReference>
<keyword evidence="3" id="KW-1185">Reference proteome</keyword>
<dbReference type="SMART" id="SM00028">
    <property type="entry name" value="TPR"/>
    <property type="match status" value="3"/>
</dbReference>
<dbReference type="Proteomes" id="UP000005297">
    <property type="component" value="Unassembled WGS sequence"/>
</dbReference>
<keyword evidence="1" id="KW-0802">TPR repeat</keyword>
<dbReference type="Gene3D" id="1.25.40.10">
    <property type="entry name" value="Tetratricopeptide repeat domain"/>
    <property type="match status" value="1"/>
</dbReference>
<evidence type="ECO:0000313" key="3">
    <source>
        <dbReference type="Proteomes" id="UP000005297"/>
    </source>
</evidence>
<dbReference type="PROSITE" id="PS50005">
    <property type="entry name" value="TPR"/>
    <property type="match status" value="1"/>
</dbReference>
<organism evidence="2 3">
    <name type="scientific">Mariprofundus ferrooxydans PV-1</name>
    <dbReference type="NCBI Taxonomy" id="314345"/>
    <lineage>
        <taxon>Bacteria</taxon>
        <taxon>Pseudomonadati</taxon>
        <taxon>Pseudomonadota</taxon>
        <taxon>Candidatius Mariprofundia</taxon>
        <taxon>Mariprofundales</taxon>
        <taxon>Mariprofundaceae</taxon>
        <taxon>Mariprofundus</taxon>
    </lineage>
</organism>
<accession>Q0F2S0</accession>
<evidence type="ECO:0000313" key="2">
    <source>
        <dbReference type="EMBL" id="EAU55480.1"/>
    </source>
</evidence>
<evidence type="ECO:0000256" key="1">
    <source>
        <dbReference type="PROSITE-ProRule" id="PRU00339"/>
    </source>
</evidence>
<name>Q0F2S0_9PROT</name>
<proteinExistence type="predicted"/>
<comment type="caution">
    <text evidence="2">The sequence shown here is derived from an EMBL/GenBank/DDBJ whole genome shotgun (WGS) entry which is preliminary data.</text>
</comment>
<dbReference type="NCBIfam" id="NF033920">
    <property type="entry name" value="C39_PA2778_fam"/>
    <property type="match status" value="1"/>
</dbReference>
<gene>
    <name evidence="2" type="ORF">SPV1_00992</name>
</gene>
<dbReference type="EMBL" id="AATS01000002">
    <property type="protein sequence ID" value="EAU55480.1"/>
    <property type="molecule type" value="Genomic_DNA"/>
</dbReference>
<reference evidence="2 3" key="1">
    <citation type="submission" date="2006-09" db="EMBL/GenBank/DDBJ databases">
        <authorList>
            <person name="Emerson D."/>
            <person name="Ferriera S."/>
            <person name="Johnson J."/>
            <person name="Kravitz S."/>
            <person name="Halpern A."/>
            <person name="Remington K."/>
            <person name="Beeson K."/>
            <person name="Tran B."/>
            <person name="Rogers Y.-H."/>
            <person name="Friedman R."/>
            <person name="Venter J.C."/>
        </authorList>
    </citation>
    <scope>NUCLEOTIDE SEQUENCE [LARGE SCALE GENOMIC DNA]</scope>
    <source>
        <strain evidence="2 3">PV-1</strain>
    </source>
</reference>
<dbReference type="eggNOG" id="COG0457">
    <property type="taxonomic scope" value="Bacteria"/>
</dbReference>
<dbReference type="Gene3D" id="3.90.70.10">
    <property type="entry name" value="Cysteine proteinases"/>
    <property type="match status" value="1"/>
</dbReference>